<feature type="binding site" evidence="3">
    <location>
        <begin position="262"/>
        <end position="267"/>
    </location>
    <ligand>
        <name>Mo-bis(molybdopterin guanine dinucleotide)</name>
        <dbReference type="ChEBI" id="CHEBI:60539"/>
    </ligand>
</feature>
<dbReference type="HAMAP" id="MF_00187">
    <property type="entry name" value="FdhD"/>
    <property type="match status" value="1"/>
</dbReference>
<evidence type="ECO:0000256" key="2">
    <source>
        <dbReference type="ARBA" id="ARBA00023150"/>
    </source>
</evidence>
<comment type="caution">
    <text evidence="5">The sequence shown here is derived from an EMBL/GenBank/DDBJ whole genome shotgun (WGS) entry which is preliminary data.</text>
</comment>
<keyword evidence="2 3" id="KW-0501">Molybdenum cofactor biosynthesis</keyword>
<protein>
    <recommendedName>
        <fullName evidence="3">Sulfur carrier protein FdhD</fullName>
    </recommendedName>
</protein>
<dbReference type="Gene3D" id="3.40.140.10">
    <property type="entry name" value="Cytidine Deaminase, domain 2"/>
    <property type="match status" value="1"/>
</dbReference>
<dbReference type="PANTHER" id="PTHR30592">
    <property type="entry name" value="FORMATE DEHYDROGENASE"/>
    <property type="match status" value="1"/>
</dbReference>
<sequence>MRTRPGPTTRARVRELNGATARERRDDLATEEPLEIRVTAPDGGRRTVAITMRTPGHDFELAAGFLHGEGLAGPGDIAAIAYCTDEDLPPEARYNTVTVRLRGPLPDLPALERHFLTSSACGVCGSASLEALRDRCRPLPADPLRLSPGVLYGLPDALRRGQGVFGKTGGLHAAGLFTGEGALVGVREDVGRHNAVDKLTGWAALTGRLPLAGHVLVVSGRASYEIMQKALAAGVPVVCAVSAPSSLAVELAREFGMTLVGFLRGERCNVYAGEERLAME</sequence>
<comment type="subcellular location">
    <subcellularLocation>
        <location evidence="3">Cytoplasm</location>
    </subcellularLocation>
</comment>
<keyword evidence="1 3" id="KW-0963">Cytoplasm</keyword>
<dbReference type="NCBIfam" id="TIGR00129">
    <property type="entry name" value="fdhD_narQ"/>
    <property type="match status" value="1"/>
</dbReference>
<feature type="region of interest" description="Disordered" evidence="4">
    <location>
        <begin position="1"/>
        <end position="29"/>
    </location>
</feature>
<dbReference type="PANTHER" id="PTHR30592:SF1">
    <property type="entry name" value="SULFUR CARRIER PROTEIN FDHD"/>
    <property type="match status" value="1"/>
</dbReference>
<evidence type="ECO:0000313" key="6">
    <source>
        <dbReference type="Proteomes" id="UP001317259"/>
    </source>
</evidence>
<proteinExistence type="inferred from homology"/>
<dbReference type="NCBIfam" id="NF001943">
    <property type="entry name" value="PRK00724.1-2"/>
    <property type="match status" value="1"/>
</dbReference>
<reference evidence="5 6" key="1">
    <citation type="submission" date="2022-04" db="EMBL/GenBank/DDBJ databases">
        <title>Genome draft of Actinomadura sp. ATCC 31491.</title>
        <authorList>
            <person name="Shi X."/>
            <person name="Du Y."/>
        </authorList>
    </citation>
    <scope>NUCLEOTIDE SEQUENCE [LARGE SCALE GENOMIC DNA]</scope>
    <source>
        <strain evidence="5 6">ATCC 31491</strain>
    </source>
</reference>
<organism evidence="5 6">
    <name type="scientific">Actinomadura luzonensis</name>
    <dbReference type="NCBI Taxonomy" id="2805427"/>
    <lineage>
        <taxon>Bacteria</taxon>
        <taxon>Bacillati</taxon>
        <taxon>Actinomycetota</taxon>
        <taxon>Actinomycetes</taxon>
        <taxon>Streptosporangiales</taxon>
        <taxon>Thermomonosporaceae</taxon>
        <taxon>Actinomadura</taxon>
    </lineage>
</organism>
<dbReference type="PIRSF" id="PIRSF015626">
    <property type="entry name" value="FdhD"/>
    <property type="match status" value="1"/>
</dbReference>
<comment type="similarity">
    <text evidence="3">Belongs to the FdhD family.</text>
</comment>
<dbReference type="SUPFAM" id="SSF53927">
    <property type="entry name" value="Cytidine deaminase-like"/>
    <property type="match status" value="1"/>
</dbReference>
<dbReference type="RefSeq" id="WP_242375614.1">
    <property type="nucleotide sequence ID" value="NZ_JAKRKC020000003.1"/>
</dbReference>
<gene>
    <name evidence="3 5" type="primary">fdhD</name>
    <name evidence="5" type="ORF">MF672_046765</name>
</gene>
<accession>A0ABT0G9H8</accession>
<dbReference type="Gene3D" id="3.10.20.10">
    <property type="match status" value="1"/>
</dbReference>
<feature type="active site" description="Cysteine persulfide intermediate" evidence="3">
    <location>
        <position position="121"/>
    </location>
</feature>
<name>A0ABT0G9H8_9ACTN</name>
<dbReference type="Pfam" id="PF02634">
    <property type="entry name" value="FdhD-NarQ"/>
    <property type="match status" value="1"/>
</dbReference>
<keyword evidence="6" id="KW-1185">Reference proteome</keyword>
<dbReference type="InterPro" id="IPR016193">
    <property type="entry name" value="Cytidine_deaminase-like"/>
</dbReference>
<evidence type="ECO:0000256" key="3">
    <source>
        <dbReference type="HAMAP-Rule" id="MF_00187"/>
    </source>
</evidence>
<dbReference type="InterPro" id="IPR003786">
    <property type="entry name" value="FdhD"/>
</dbReference>
<evidence type="ECO:0000256" key="4">
    <source>
        <dbReference type="SAM" id="MobiDB-lite"/>
    </source>
</evidence>
<evidence type="ECO:0000256" key="1">
    <source>
        <dbReference type="ARBA" id="ARBA00022490"/>
    </source>
</evidence>
<evidence type="ECO:0000313" key="5">
    <source>
        <dbReference type="EMBL" id="MCK2221257.1"/>
    </source>
</evidence>
<dbReference type="EMBL" id="JAKRKC020000003">
    <property type="protein sequence ID" value="MCK2221257.1"/>
    <property type="molecule type" value="Genomic_DNA"/>
</dbReference>
<comment type="function">
    <text evidence="3">Required for formate dehydrogenase (FDH) activity. Acts as a sulfur carrier protein that transfers sulfur from IscS to the molybdenum cofactor prior to its insertion into FDH.</text>
</comment>
<dbReference type="Proteomes" id="UP001317259">
    <property type="component" value="Unassembled WGS sequence"/>
</dbReference>